<gene>
    <name evidence="1" type="ORF">SAMN04489809_0436</name>
</gene>
<accession>A0A1H1MA19</accession>
<name>A0A1H1MA19_9MICO</name>
<evidence type="ECO:0000313" key="2">
    <source>
        <dbReference type="Proteomes" id="UP000182126"/>
    </source>
</evidence>
<sequence>MKRLCPDCLATSRVIEVSPGVTILQIQHDATCPWLNERSN</sequence>
<proteinExistence type="predicted"/>
<dbReference type="AlphaFoldDB" id="A0A1H1MA19"/>
<evidence type="ECO:0000313" key="1">
    <source>
        <dbReference type="EMBL" id="SDR83215.1"/>
    </source>
</evidence>
<organism evidence="1 2">
    <name type="scientific">Microbacterium paraoxydans</name>
    <dbReference type="NCBI Taxonomy" id="199592"/>
    <lineage>
        <taxon>Bacteria</taxon>
        <taxon>Bacillati</taxon>
        <taxon>Actinomycetota</taxon>
        <taxon>Actinomycetes</taxon>
        <taxon>Micrococcales</taxon>
        <taxon>Microbacteriaceae</taxon>
        <taxon>Microbacterium</taxon>
    </lineage>
</organism>
<reference evidence="1 2" key="1">
    <citation type="submission" date="2016-10" db="EMBL/GenBank/DDBJ databases">
        <authorList>
            <person name="de Groot N.N."/>
        </authorList>
    </citation>
    <scope>NUCLEOTIDE SEQUENCE [LARGE SCALE GENOMIC DNA]</scope>
    <source>
        <strain evidence="1 2">DSM 15019</strain>
    </source>
</reference>
<dbReference type="EMBL" id="LT629770">
    <property type="protein sequence ID" value="SDR83215.1"/>
    <property type="molecule type" value="Genomic_DNA"/>
</dbReference>
<dbReference type="Proteomes" id="UP000182126">
    <property type="component" value="Chromosome I"/>
</dbReference>
<protein>
    <submittedName>
        <fullName evidence="1">Uncharacterized protein</fullName>
    </submittedName>
</protein>